<dbReference type="InterPro" id="IPR052747">
    <property type="entry name" value="TA_system_RelE_toxin"/>
</dbReference>
<proteinExistence type="predicted"/>
<dbReference type="EMBL" id="CP061799">
    <property type="protein sequence ID" value="QTA80181.1"/>
    <property type="molecule type" value="Genomic_DNA"/>
</dbReference>
<dbReference type="Gene3D" id="3.30.2310.20">
    <property type="entry name" value="RelE-like"/>
    <property type="match status" value="1"/>
</dbReference>
<evidence type="ECO:0000313" key="3">
    <source>
        <dbReference type="Proteomes" id="UP000663720"/>
    </source>
</evidence>
<keyword evidence="3" id="KW-1185">Reference proteome</keyword>
<dbReference type="RefSeq" id="WP_207691852.1">
    <property type="nucleotide sequence ID" value="NZ_CP061799.1"/>
</dbReference>
<protein>
    <submittedName>
        <fullName evidence="2">Toxin-antitoxin system, toxin component, RelE/ParE-like</fullName>
    </submittedName>
</protein>
<keyword evidence="1" id="KW-1277">Toxin-antitoxin system</keyword>
<dbReference type="PANTHER" id="PTHR38813">
    <property type="match status" value="1"/>
</dbReference>
<evidence type="ECO:0000256" key="1">
    <source>
        <dbReference type="ARBA" id="ARBA00022649"/>
    </source>
</evidence>
<dbReference type="Proteomes" id="UP000663720">
    <property type="component" value="Chromosome"/>
</dbReference>
<name>A0A975B7D0_9BACT</name>
<dbReference type="InterPro" id="IPR007712">
    <property type="entry name" value="RelE/ParE_toxin"/>
</dbReference>
<accession>A0A975B7D0</accession>
<evidence type="ECO:0000313" key="2">
    <source>
        <dbReference type="EMBL" id="QTA80181.1"/>
    </source>
</evidence>
<dbReference type="AlphaFoldDB" id="A0A975B7D0"/>
<dbReference type="Pfam" id="PF05016">
    <property type="entry name" value="ParE_toxin"/>
    <property type="match status" value="1"/>
</dbReference>
<dbReference type="PANTHER" id="PTHR38813:SF1">
    <property type="entry name" value="TOXIN RELE1-RELATED"/>
    <property type="match status" value="1"/>
</dbReference>
<sequence length="89" mass="10846">MKTEFRKSFVRDLKKKTKDRLLLERIQETIIQVEDSEDIYAIKNIKKIVSKGEFFRIRIGAYRIGLTIEEDTACFVRMLHRREIYRYFP</sequence>
<dbReference type="KEGG" id="dli:dnl_24740"/>
<reference evidence="2" key="1">
    <citation type="journal article" date="2021" name="Microb. Physiol.">
        <title>Proteogenomic Insights into the Physiology of Marine, Sulfate-Reducing, Filamentous Desulfonema limicola and Desulfonema magnum.</title>
        <authorList>
            <person name="Schnaars V."/>
            <person name="Wohlbrand L."/>
            <person name="Scheve S."/>
            <person name="Hinrichs C."/>
            <person name="Reinhardt R."/>
            <person name="Rabus R."/>
        </authorList>
    </citation>
    <scope>NUCLEOTIDE SEQUENCE</scope>
    <source>
        <strain evidence="2">5ac10</strain>
    </source>
</reference>
<dbReference type="InterPro" id="IPR035093">
    <property type="entry name" value="RelE/ParE_toxin_dom_sf"/>
</dbReference>
<organism evidence="2 3">
    <name type="scientific">Desulfonema limicola</name>
    <dbReference type="NCBI Taxonomy" id="45656"/>
    <lineage>
        <taxon>Bacteria</taxon>
        <taxon>Pseudomonadati</taxon>
        <taxon>Thermodesulfobacteriota</taxon>
        <taxon>Desulfobacteria</taxon>
        <taxon>Desulfobacterales</taxon>
        <taxon>Desulfococcaceae</taxon>
        <taxon>Desulfonema</taxon>
    </lineage>
</organism>
<dbReference type="SUPFAM" id="SSF143011">
    <property type="entry name" value="RelE-like"/>
    <property type="match status" value="1"/>
</dbReference>
<gene>
    <name evidence="2" type="ORF">dnl_24740</name>
</gene>